<protein>
    <recommendedName>
        <fullName evidence="1">SnoaL-like domain-containing protein</fullName>
    </recommendedName>
</protein>
<dbReference type="Pfam" id="PF12680">
    <property type="entry name" value="SnoaL_2"/>
    <property type="match status" value="1"/>
</dbReference>
<dbReference type="Gene3D" id="3.10.450.50">
    <property type="match status" value="1"/>
</dbReference>
<proteinExistence type="predicted"/>
<feature type="domain" description="SnoaL-like" evidence="1">
    <location>
        <begin position="26"/>
        <end position="127"/>
    </location>
</feature>
<evidence type="ECO:0000313" key="2">
    <source>
        <dbReference type="EMBL" id="GGW81143.1"/>
    </source>
</evidence>
<dbReference type="SUPFAM" id="SSF54427">
    <property type="entry name" value="NTF2-like"/>
    <property type="match status" value="1"/>
</dbReference>
<sequence length="159" mass="18835">MMTFTMNTAMTSPSTQHNSAQQRLLDFYTTISPNSLNRIFEIYAAEARFKDPFNDVKNPAQIRKIFEHMFESLNKPQFTILQCIAQDNHCFILWDLTFYFKSTQPDTRQTIHGGSHVIFNEEGMVSYHRDYWDAAEELYEKFPLLGSLLRWIKRRLCVH</sequence>
<evidence type="ECO:0000259" key="1">
    <source>
        <dbReference type="Pfam" id="PF12680"/>
    </source>
</evidence>
<gene>
    <name evidence="2" type="ORF">GCM10011450_08710</name>
</gene>
<name>A0A918MY77_9BURK</name>
<dbReference type="Proteomes" id="UP000608345">
    <property type="component" value="Unassembled WGS sequence"/>
</dbReference>
<dbReference type="AlphaFoldDB" id="A0A918MY77"/>
<organism evidence="2 3">
    <name type="scientific">Advenella faeciporci</name>
    <dbReference type="NCBI Taxonomy" id="797535"/>
    <lineage>
        <taxon>Bacteria</taxon>
        <taxon>Pseudomonadati</taxon>
        <taxon>Pseudomonadota</taxon>
        <taxon>Betaproteobacteria</taxon>
        <taxon>Burkholderiales</taxon>
        <taxon>Alcaligenaceae</taxon>
    </lineage>
</organism>
<keyword evidence="3" id="KW-1185">Reference proteome</keyword>
<dbReference type="InterPro" id="IPR037401">
    <property type="entry name" value="SnoaL-like"/>
</dbReference>
<dbReference type="InterPro" id="IPR032710">
    <property type="entry name" value="NTF2-like_dom_sf"/>
</dbReference>
<comment type="caution">
    <text evidence="2">The sequence shown here is derived from an EMBL/GenBank/DDBJ whole genome shotgun (WGS) entry which is preliminary data.</text>
</comment>
<reference evidence="2" key="2">
    <citation type="submission" date="2020-09" db="EMBL/GenBank/DDBJ databases">
        <authorList>
            <person name="Sun Q."/>
            <person name="Kim S."/>
        </authorList>
    </citation>
    <scope>NUCLEOTIDE SEQUENCE</scope>
    <source>
        <strain evidence="2">KCTC 23732</strain>
    </source>
</reference>
<evidence type="ECO:0000313" key="3">
    <source>
        <dbReference type="Proteomes" id="UP000608345"/>
    </source>
</evidence>
<reference evidence="2" key="1">
    <citation type="journal article" date="2014" name="Int. J. Syst. Evol. Microbiol.">
        <title>Complete genome sequence of Corynebacterium casei LMG S-19264T (=DSM 44701T), isolated from a smear-ripened cheese.</title>
        <authorList>
            <consortium name="US DOE Joint Genome Institute (JGI-PGF)"/>
            <person name="Walter F."/>
            <person name="Albersmeier A."/>
            <person name="Kalinowski J."/>
            <person name="Ruckert C."/>
        </authorList>
    </citation>
    <scope>NUCLEOTIDE SEQUENCE</scope>
    <source>
        <strain evidence="2">KCTC 23732</strain>
    </source>
</reference>
<accession>A0A918MY77</accession>
<dbReference type="EMBL" id="BMYS01000004">
    <property type="protein sequence ID" value="GGW81143.1"/>
    <property type="molecule type" value="Genomic_DNA"/>
</dbReference>